<dbReference type="EMBL" id="BLKS01000001">
    <property type="protein sequence ID" value="GFG50601.1"/>
    <property type="molecule type" value="Genomic_DNA"/>
</dbReference>
<dbReference type="Proteomes" id="UP000465302">
    <property type="component" value="Unassembled WGS sequence"/>
</dbReference>
<gene>
    <name evidence="3" type="ORF">MAGR_20420</name>
</gene>
<comment type="caution">
    <text evidence="3">The sequence shown here is derived from an EMBL/GenBank/DDBJ whole genome shotgun (WGS) entry which is preliminary data.</text>
</comment>
<dbReference type="AlphaFoldDB" id="A0A7I9VYS6"/>
<proteinExistence type="predicted"/>
<name>A0A7I9VYS6_MYCAG</name>
<feature type="compositionally biased region" description="Low complexity" evidence="1">
    <location>
        <begin position="81"/>
        <end position="96"/>
    </location>
</feature>
<feature type="domain" description="Transposase for insertion sequence element IS21-like C-terminal" evidence="2">
    <location>
        <begin position="128"/>
        <end position="188"/>
    </location>
</feature>
<evidence type="ECO:0000259" key="2">
    <source>
        <dbReference type="Pfam" id="PF22483"/>
    </source>
</evidence>
<dbReference type="PANTHER" id="PTHR35004:SF8">
    <property type="entry name" value="TRANSPOSASE RV3428C-RELATED"/>
    <property type="match status" value="1"/>
</dbReference>
<protein>
    <recommendedName>
        <fullName evidence="2">Transposase for insertion sequence element IS21-like C-terminal domain-containing protein</fullName>
    </recommendedName>
</protein>
<sequence length="193" mass="21822">MPDEAAWEFFGGVFAVLIPDNLKPVIADADAVNPQFTHGWLDYAGHAGFLTDPRGWPHRRTSRGWNGPCNMCAETGTVKHSPVSRPRSRPLRPGVVTPRAPMHGTTCARPAELFTAEEQPTLLPVPGVYDVPVFKRVKVHRDFHAEVAKALYSLPECWIGQYLDVRADTELVKFYRRGVLVKVHPRQRRWAQY</sequence>
<dbReference type="PANTHER" id="PTHR35004">
    <property type="entry name" value="TRANSPOSASE RV3428C-RELATED"/>
    <property type="match status" value="1"/>
</dbReference>
<evidence type="ECO:0000313" key="3">
    <source>
        <dbReference type="EMBL" id="GFG50601.1"/>
    </source>
</evidence>
<dbReference type="Pfam" id="PF22483">
    <property type="entry name" value="Mu-transpos_C_2"/>
    <property type="match status" value="1"/>
</dbReference>
<organism evidence="3 4">
    <name type="scientific">Mycolicibacterium agri</name>
    <name type="common">Mycobacterium agri</name>
    <dbReference type="NCBI Taxonomy" id="36811"/>
    <lineage>
        <taxon>Bacteria</taxon>
        <taxon>Bacillati</taxon>
        <taxon>Actinomycetota</taxon>
        <taxon>Actinomycetes</taxon>
        <taxon>Mycobacteriales</taxon>
        <taxon>Mycobacteriaceae</taxon>
        <taxon>Mycolicibacterium</taxon>
    </lineage>
</organism>
<reference evidence="3 4" key="1">
    <citation type="journal article" date="2019" name="Emerg. Microbes Infect.">
        <title>Comprehensive subspecies identification of 175 nontuberculous mycobacteria species based on 7547 genomic profiles.</title>
        <authorList>
            <person name="Matsumoto Y."/>
            <person name="Kinjo T."/>
            <person name="Motooka D."/>
            <person name="Nabeya D."/>
            <person name="Jung N."/>
            <person name="Uechi K."/>
            <person name="Horii T."/>
            <person name="Iida T."/>
            <person name="Fujita J."/>
            <person name="Nakamura S."/>
        </authorList>
    </citation>
    <scope>NUCLEOTIDE SEQUENCE [LARGE SCALE GENOMIC DNA]</scope>
    <source>
        <strain evidence="3 4">JCM 6377</strain>
    </source>
</reference>
<dbReference type="InterPro" id="IPR054353">
    <property type="entry name" value="IstA-like_C"/>
</dbReference>
<evidence type="ECO:0000313" key="4">
    <source>
        <dbReference type="Proteomes" id="UP000465302"/>
    </source>
</evidence>
<evidence type="ECO:0000256" key="1">
    <source>
        <dbReference type="SAM" id="MobiDB-lite"/>
    </source>
</evidence>
<feature type="region of interest" description="Disordered" evidence="1">
    <location>
        <begin position="76"/>
        <end position="102"/>
    </location>
</feature>
<accession>A0A7I9VYS6</accession>